<dbReference type="Gene3D" id="3.30.1050.10">
    <property type="entry name" value="SCP2 sterol-binding domain"/>
    <property type="match status" value="1"/>
</dbReference>
<evidence type="ECO:0000313" key="4">
    <source>
        <dbReference type="Proteomes" id="UP000217771"/>
    </source>
</evidence>
<comment type="pathway">
    <text evidence="1">Cofactor biosynthesis; ubiquinone biosynthesis.</text>
</comment>
<organism evidence="3 4">
    <name type="scientific">Halomonas salipaludis</name>
    <dbReference type="NCBI Taxonomy" id="2032625"/>
    <lineage>
        <taxon>Bacteria</taxon>
        <taxon>Pseudomonadati</taxon>
        <taxon>Pseudomonadota</taxon>
        <taxon>Gammaproteobacteria</taxon>
        <taxon>Oceanospirillales</taxon>
        <taxon>Halomonadaceae</taxon>
        <taxon>Halomonas</taxon>
    </lineage>
</organism>
<dbReference type="UniPathway" id="UPA00232"/>
<dbReference type="AlphaFoldDB" id="A0A2A2EUD4"/>
<dbReference type="Proteomes" id="UP000217771">
    <property type="component" value="Unassembled WGS sequence"/>
</dbReference>
<dbReference type="OrthoDB" id="9796077at2"/>
<protein>
    <recommendedName>
        <fullName evidence="1">Ubiquinone biosynthesis accessory factor UbiJ</fullName>
    </recommendedName>
</protein>
<dbReference type="SUPFAM" id="SSF55718">
    <property type="entry name" value="SCP-like"/>
    <property type="match status" value="1"/>
</dbReference>
<dbReference type="HAMAP" id="MF_02215">
    <property type="entry name" value="UbiJ"/>
    <property type="match status" value="1"/>
</dbReference>
<reference evidence="3 4" key="1">
    <citation type="submission" date="2017-08" db="EMBL/GenBank/DDBJ databases">
        <title>Halomonas alkalisoli sp. nov., isolated from saline alkaline soil.</title>
        <authorList>
            <person name="Wang D."/>
            <person name="Zhang G."/>
        </authorList>
    </citation>
    <scope>NUCLEOTIDE SEQUENCE [LARGE SCALE GENOMIC DNA]</scope>
    <source>
        <strain evidence="3 4">WRN001</strain>
    </source>
</reference>
<dbReference type="PANTHER" id="PTHR38693:SF1">
    <property type="entry name" value="UBIQUINONE BIOSYNTHESIS ACCESSORY FACTOR UBIJ"/>
    <property type="match status" value="1"/>
</dbReference>
<accession>A0A2A2EUD4</accession>
<name>A0A2A2EUD4_9GAMM</name>
<dbReference type="InterPro" id="IPR038989">
    <property type="entry name" value="UbiJ"/>
</dbReference>
<dbReference type="GO" id="GO:0006744">
    <property type="term" value="P:ubiquinone biosynthetic process"/>
    <property type="evidence" value="ECO:0007669"/>
    <property type="project" value="UniProtKB-UniRule"/>
</dbReference>
<comment type="caution">
    <text evidence="3">The sequence shown here is derived from an EMBL/GenBank/DDBJ whole genome shotgun (WGS) entry which is preliminary data.</text>
</comment>
<keyword evidence="1" id="KW-0831">Ubiquinone biosynthesis</keyword>
<dbReference type="RefSeq" id="WP_095621442.1">
    <property type="nucleotide sequence ID" value="NZ_NSKB01000005.1"/>
</dbReference>
<evidence type="ECO:0000256" key="1">
    <source>
        <dbReference type="HAMAP-Rule" id="MF_02215"/>
    </source>
</evidence>
<keyword evidence="1" id="KW-0963">Cytoplasm</keyword>
<comment type="subcellular location">
    <subcellularLocation>
        <location evidence="1">Cytoplasm</location>
    </subcellularLocation>
</comment>
<keyword evidence="4" id="KW-1185">Reference proteome</keyword>
<dbReference type="PANTHER" id="PTHR38693">
    <property type="entry name" value="UBIQUINONE BIOSYNTHESIS PROTEIN UBIJ"/>
    <property type="match status" value="1"/>
</dbReference>
<comment type="similarity">
    <text evidence="1">Belongs to the UbiJ family.</text>
</comment>
<dbReference type="Pfam" id="PF02036">
    <property type="entry name" value="SCP2"/>
    <property type="match status" value="1"/>
</dbReference>
<comment type="function">
    <text evidence="1">Required for ubiquinone (coenzyme Q) biosynthesis. Binds hydrophobic ubiquinone biosynthetic intermediates via its SCP2 domain and is essential for the stability of the Ubi complex. May constitute a docking platform where Ubi enzymes assemble and access their SCP2-bound polyprenyl substrates.</text>
</comment>
<sequence>MLLAGLEATLNALLARDPAAPARLEALAGKRLVVNLATPQLSLLLQVHPQGLHLQRADHDDAADADARVDLDAESLGALLSGESIERLMFRGRLCVRGNPALLEALRDLLLDLDADWEGELARLLGDQPAHRLAEGSRRLGRFGARSARQLHADLSEYMFEEARLFTGRGQQEVARDLLTELELGSDRLAARVARLERRLAARRGGTP</sequence>
<dbReference type="InterPro" id="IPR003033">
    <property type="entry name" value="SCP2_sterol-bd_dom"/>
</dbReference>
<gene>
    <name evidence="1" type="primary">ubiJ</name>
    <name evidence="3" type="ORF">CK498_13735</name>
</gene>
<feature type="domain" description="SCP2" evidence="2">
    <location>
        <begin position="10"/>
        <end position="110"/>
    </location>
</feature>
<dbReference type="EMBL" id="NSKB01000005">
    <property type="protein sequence ID" value="PAU75972.1"/>
    <property type="molecule type" value="Genomic_DNA"/>
</dbReference>
<dbReference type="GO" id="GO:0005737">
    <property type="term" value="C:cytoplasm"/>
    <property type="evidence" value="ECO:0007669"/>
    <property type="project" value="UniProtKB-SubCell"/>
</dbReference>
<evidence type="ECO:0000313" key="3">
    <source>
        <dbReference type="EMBL" id="PAU75972.1"/>
    </source>
</evidence>
<proteinExistence type="inferred from homology"/>
<dbReference type="InterPro" id="IPR036527">
    <property type="entry name" value="SCP2_sterol-bd_dom_sf"/>
</dbReference>
<evidence type="ECO:0000259" key="2">
    <source>
        <dbReference type="Pfam" id="PF02036"/>
    </source>
</evidence>